<dbReference type="EMBL" id="MU004230">
    <property type="protein sequence ID" value="KAF2674070.1"/>
    <property type="molecule type" value="Genomic_DNA"/>
</dbReference>
<accession>A0A6A6UQL7</accession>
<sequence>MSVGFGFSVGDFLAAIDLVGTVIDALRETSNSGASFRSLINELYSLETALIHVKRLEPDEAYNVEMVALRQAASQCQRTITAFYQGLQKYQPHLQKRGTASKVKDGWVKIKWALCKKEELEDFRAELRGHTSSIEILLLTIEMNTTKIEARKQESRHKTLASRMQDFSNQAMGKLSAIANSVGQSVQQGKMLLELSAQTIQTNLRVFQIVHDIQIFIRQMPGQVQRQQPVYLVDALNRLMPFHLEFIRSSDALLAVLKDNVKGTGCGPNMIDDRSFILEESATRLEIDLDEPWENCFRPGQKVAMSMVFKQQSVQTTGCPRCGAVNKGSPDEEIECVSCGGIFRRIQDTLNKTTSVTNSRAVFAFKRSSEKRFIGPKRPLKRKREDGIDNNLANLRKFRRIRVISSADAKSDYQRDADHRLTVLQWKENDTLDLGTGFYATRRIPPQPTNEKHVLQDYQMQLMLLEQQEKRRLLMARAEQDEITIVQASGSASGDRSPFSIARMSPSSSTGASPSARSHDEMDSEVSEPLEVDPLSTVTDSQQSQNSTKTPGNWLSVQSEDEANKTIVDVNLDDCHNYERVHDNQISLINEHMGDITFQFTTTSGCQNLWNHLNDNGYAWTPRTISPKDVVLDYDYKYLSLEGQ</sequence>
<evidence type="ECO:0000259" key="3">
    <source>
        <dbReference type="Pfam" id="PF22893"/>
    </source>
</evidence>
<dbReference type="Pfam" id="PF22893">
    <property type="entry name" value="ULD_2"/>
    <property type="match status" value="1"/>
</dbReference>
<dbReference type="Proteomes" id="UP000799302">
    <property type="component" value="Unassembled WGS sequence"/>
</dbReference>
<name>A0A6A6UQL7_9PEZI</name>
<evidence type="ECO:0000259" key="2">
    <source>
        <dbReference type="Pfam" id="PF17111"/>
    </source>
</evidence>
<dbReference type="PANTHER" id="PTHR38886">
    <property type="entry name" value="SESA DOMAIN-CONTAINING PROTEIN"/>
    <property type="match status" value="1"/>
</dbReference>
<proteinExistence type="predicted"/>
<dbReference type="Pfam" id="PF17111">
    <property type="entry name" value="PigL_N"/>
    <property type="match status" value="1"/>
</dbReference>
<dbReference type="InterPro" id="IPR031348">
    <property type="entry name" value="PigL_N"/>
</dbReference>
<dbReference type="PANTHER" id="PTHR38886:SF1">
    <property type="entry name" value="NACHT-NTPASE AND P-LOOP NTPASES N-TERMINAL DOMAIN-CONTAINING PROTEIN"/>
    <property type="match status" value="1"/>
</dbReference>
<keyword evidence="5" id="KW-1185">Reference proteome</keyword>
<evidence type="ECO:0000313" key="4">
    <source>
        <dbReference type="EMBL" id="KAF2674070.1"/>
    </source>
</evidence>
<gene>
    <name evidence="4" type="ORF">BT63DRAFT_380723</name>
</gene>
<feature type="region of interest" description="Disordered" evidence="1">
    <location>
        <begin position="487"/>
        <end position="558"/>
    </location>
</feature>
<dbReference type="AlphaFoldDB" id="A0A6A6UQL7"/>
<dbReference type="OrthoDB" id="3045089at2759"/>
<feature type="compositionally biased region" description="Low complexity" evidence="1">
    <location>
        <begin position="505"/>
        <end position="516"/>
    </location>
</feature>
<dbReference type="InterPro" id="IPR054464">
    <property type="entry name" value="ULD_fung"/>
</dbReference>
<evidence type="ECO:0000256" key="1">
    <source>
        <dbReference type="SAM" id="MobiDB-lite"/>
    </source>
</evidence>
<organism evidence="4 5">
    <name type="scientific">Microthyrium microscopicum</name>
    <dbReference type="NCBI Taxonomy" id="703497"/>
    <lineage>
        <taxon>Eukaryota</taxon>
        <taxon>Fungi</taxon>
        <taxon>Dikarya</taxon>
        <taxon>Ascomycota</taxon>
        <taxon>Pezizomycotina</taxon>
        <taxon>Dothideomycetes</taxon>
        <taxon>Dothideomycetes incertae sedis</taxon>
        <taxon>Microthyriales</taxon>
        <taxon>Microthyriaceae</taxon>
        <taxon>Microthyrium</taxon>
    </lineage>
</organism>
<feature type="compositionally biased region" description="Acidic residues" evidence="1">
    <location>
        <begin position="522"/>
        <end position="531"/>
    </location>
</feature>
<feature type="domain" description="Ubiquitin-like" evidence="3">
    <location>
        <begin position="226"/>
        <end position="310"/>
    </location>
</feature>
<feature type="compositionally biased region" description="Polar residues" evidence="1">
    <location>
        <begin position="536"/>
        <end position="558"/>
    </location>
</feature>
<reference evidence="4" key="1">
    <citation type="journal article" date="2020" name="Stud. Mycol.">
        <title>101 Dothideomycetes genomes: a test case for predicting lifestyles and emergence of pathogens.</title>
        <authorList>
            <person name="Haridas S."/>
            <person name="Albert R."/>
            <person name="Binder M."/>
            <person name="Bloem J."/>
            <person name="Labutti K."/>
            <person name="Salamov A."/>
            <person name="Andreopoulos B."/>
            <person name="Baker S."/>
            <person name="Barry K."/>
            <person name="Bills G."/>
            <person name="Bluhm B."/>
            <person name="Cannon C."/>
            <person name="Castanera R."/>
            <person name="Culley D."/>
            <person name="Daum C."/>
            <person name="Ezra D."/>
            <person name="Gonzalez J."/>
            <person name="Henrissat B."/>
            <person name="Kuo A."/>
            <person name="Liang C."/>
            <person name="Lipzen A."/>
            <person name="Lutzoni F."/>
            <person name="Magnuson J."/>
            <person name="Mondo S."/>
            <person name="Nolan M."/>
            <person name="Ohm R."/>
            <person name="Pangilinan J."/>
            <person name="Park H.-J."/>
            <person name="Ramirez L."/>
            <person name="Alfaro M."/>
            <person name="Sun H."/>
            <person name="Tritt A."/>
            <person name="Yoshinaga Y."/>
            <person name="Zwiers L.-H."/>
            <person name="Turgeon B."/>
            <person name="Goodwin S."/>
            <person name="Spatafora J."/>
            <person name="Crous P."/>
            <person name="Grigoriev I."/>
        </authorList>
    </citation>
    <scope>NUCLEOTIDE SEQUENCE</scope>
    <source>
        <strain evidence="4">CBS 115976</strain>
    </source>
</reference>
<feature type="domain" description="Azaphilone pigments biosynthesis cluster protein L N-terminal" evidence="2">
    <location>
        <begin position="19"/>
        <end position="186"/>
    </location>
</feature>
<protein>
    <submittedName>
        <fullName evidence="4">Uncharacterized protein</fullName>
    </submittedName>
</protein>
<evidence type="ECO:0000313" key="5">
    <source>
        <dbReference type="Proteomes" id="UP000799302"/>
    </source>
</evidence>